<keyword evidence="1" id="KW-1133">Transmembrane helix</keyword>
<keyword evidence="1" id="KW-0812">Transmembrane</keyword>
<protein>
    <recommendedName>
        <fullName evidence="3">DUF5671 domain-containing protein</fullName>
    </recommendedName>
</protein>
<reference evidence="2" key="1">
    <citation type="submission" date="2018-05" db="EMBL/GenBank/DDBJ databases">
        <authorList>
            <person name="Lanie J.A."/>
            <person name="Ng W.-L."/>
            <person name="Kazmierczak K.M."/>
            <person name="Andrzejewski T.M."/>
            <person name="Davidsen T.M."/>
            <person name="Wayne K.J."/>
            <person name="Tettelin H."/>
            <person name="Glass J.I."/>
            <person name="Rusch D."/>
            <person name="Podicherti R."/>
            <person name="Tsui H.-C.T."/>
            <person name="Winkler M.E."/>
        </authorList>
    </citation>
    <scope>NUCLEOTIDE SEQUENCE</scope>
</reference>
<keyword evidence="1" id="KW-0472">Membrane</keyword>
<dbReference type="AlphaFoldDB" id="A0A382QE61"/>
<evidence type="ECO:0000313" key="2">
    <source>
        <dbReference type="EMBL" id="SVC83844.1"/>
    </source>
</evidence>
<dbReference type="EMBL" id="UINC01113908">
    <property type="protein sequence ID" value="SVC83844.1"/>
    <property type="molecule type" value="Genomic_DNA"/>
</dbReference>
<feature type="transmembrane region" description="Helical" evidence="1">
    <location>
        <begin position="12"/>
        <end position="32"/>
    </location>
</feature>
<accession>A0A382QE61</accession>
<gene>
    <name evidence="2" type="ORF">METZ01_LOCUS336698</name>
</gene>
<name>A0A382QE61_9ZZZZ</name>
<proteinExistence type="predicted"/>
<organism evidence="2">
    <name type="scientific">marine metagenome</name>
    <dbReference type="NCBI Taxonomy" id="408172"/>
    <lineage>
        <taxon>unclassified sequences</taxon>
        <taxon>metagenomes</taxon>
        <taxon>ecological metagenomes</taxon>
    </lineage>
</organism>
<evidence type="ECO:0000256" key="1">
    <source>
        <dbReference type="SAM" id="Phobius"/>
    </source>
</evidence>
<evidence type="ECO:0008006" key="3">
    <source>
        <dbReference type="Google" id="ProtNLM"/>
    </source>
</evidence>
<feature type="transmembrane region" description="Helical" evidence="1">
    <location>
        <begin position="52"/>
        <end position="71"/>
    </location>
</feature>
<sequence>MHWINSVRGWVGSLAELGISIIALGVVLGILFDDIPFLPVDVTGNVIAFVNALGSQGLVGLVALGIIWWAFTRRSS</sequence>